<feature type="region of interest" description="Disordered" evidence="1">
    <location>
        <begin position="152"/>
        <end position="177"/>
    </location>
</feature>
<gene>
    <name evidence="2" type="ORF">GCM10009539_68600</name>
</gene>
<sequence length="177" mass="18503">MTGRLLHALRAAPRPDQQRPLYARILRLRHVEPGKVLCALFFEGSIVLAMLLAFADLVSWWGVLATPAVVAAMVKLNDVVAGRLPDPHAARRPRARSEASGYEGSSSEALRGRRGAAGELGSGGARPAAEFGGPEFAAGVSDVVVSGIVRVGPEDSDTTVPLPPLPAGDPEADPEGR</sequence>
<dbReference type="Proteomes" id="UP001500967">
    <property type="component" value="Unassembled WGS sequence"/>
</dbReference>
<dbReference type="EMBL" id="BAAAGX010000031">
    <property type="protein sequence ID" value="GAA0271548.1"/>
    <property type="molecule type" value="Genomic_DNA"/>
</dbReference>
<proteinExistence type="predicted"/>
<comment type="caution">
    <text evidence="2">The sequence shown here is derived from an EMBL/GenBank/DDBJ whole genome shotgun (WGS) entry which is preliminary data.</text>
</comment>
<evidence type="ECO:0000313" key="2">
    <source>
        <dbReference type="EMBL" id="GAA0271548.1"/>
    </source>
</evidence>
<organism evidence="2 3">
    <name type="scientific">Cryptosporangium japonicum</name>
    <dbReference type="NCBI Taxonomy" id="80872"/>
    <lineage>
        <taxon>Bacteria</taxon>
        <taxon>Bacillati</taxon>
        <taxon>Actinomycetota</taxon>
        <taxon>Actinomycetes</taxon>
        <taxon>Cryptosporangiales</taxon>
        <taxon>Cryptosporangiaceae</taxon>
        <taxon>Cryptosporangium</taxon>
    </lineage>
</organism>
<reference evidence="3" key="1">
    <citation type="journal article" date="2019" name="Int. J. Syst. Evol. Microbiol.">
        <title>The Global Catalogue of Microorganisms (GCM) 10K type strain sequencing project: providing services to taxonomists for standard genome sequencing and annotation.</title>
        <authorList>
            <consortium name="The Broad Institute Genomics Platform"/>
            <consortium name="The Broad Institute Genome Sequencing Center for Infectious Disease"/>
            <person name="Wu L."/>
            <person name="Ma J."/>
        </authorList>
    </citation>
    <scope>NUCLEOTIDE SEQUENCE [LARGE SCALE GENOMIC DNA]</scope>
    <source>
        <strain evidence="3">JCM 10425</strain>
    </source>
</reference>
<evidence type="ECO:0000256" key="1">
    <source>
        <dbReference type="SAM" id="MobiDB-lite"/>
    </source>
</evidence>
<feature type="region of interest" description="Disordered" evidence="1">
    <location>
        <begin position="85"/>
        <end position="128"/>
    </location>
</feature>
<evidence type="ECO:0000313" key="3">
    <source>
        <dbReference type="Proteomes" id="UP001500967"/>
    </source>
</evidence>
<protein>
    <submittedName>
        <fullName evidence="2">Uncharacterized protein</fullName>
    </submittedName>
</protein>
<name>A0ABP3ERZ4_9ACTN</name>
<keyword evidence="3" id="KW-1185">Reference proteome</keyword>
<accession>A0ABP3ERZ4</accession>
<feature type="compositionally biased region" description="Low complexity" evidence="1">
    <location>
        <begin position="98"/>
        <end position="109"/>
    </location>
</feature>